<reference evidence="1" key="1">
    <citation type="submission" date="2014-09" db="EMBL/GenBank/DDBJ databases">
        <authorList>
            <person name="Magalhaes I.L.F."/>
            <person name="Oliveira U."/>
            <person name="Santos F.R."/>
            <person name="Vidigal T.H.D.A."/>
            <person name="Brescovit A.D."/>
            <person name="Santos A.J."/>
        </authorList>
    </citation>
    <scope>NUCLEOTIDE SEQUENCE</scope>
    <source>
        <tissue evidence="1">Shoot tissue taken approximately 20 cm above the soil surface</tissue>
    </source>
</reference>
<proteinExistence type="predicted"/>
<evidence type="ECO:0000313" key="1">
    <source>
        <dbReference type="EMBL" id="JAE25215.1"/>
    </source>
</evidence>
<accession>A0A0A9GJB7</accession>
<name>A0A0A9GJB7_ARUDO</name>
<organism evidence="1">
    <name type="scientific">Arundo donax</name>
    <name type="common">Giant reed</name>
    <name type="synonym">Donax arundinaceus</name>
    <dbReference type="NCBI Taxonomy" id="35708"/>
    <lineage>
        <taxon>Eukaryota</taxon>
        <taxon>Viridiplantae</taxon>
        <taxon>Streptophyta</taxon>
        <taxon>Embryophyta</taxon>
        <taxon>Tracheophyta</taxon>
        <taxon>Spermatophyta</taxon>
        <taxon>Magnoliopsida</taxon>
        <taxon>Liliopsida</taxon>
        <taxon>Poales</taxon>
        <taxon>Poaceae</taxon>
        <taxon>PACMAD clade</taxon>
        <taxon>Arundinoideae</taxon>
        <taxon>Arundineae</taxon>
        <taxon>Arundo</taxon>
    </lineage>
</organism>
<sequence length="25" mass="2837">MELKHPGRPQGCRCSYGLRFGEVIC</sequence>
<dbReference type="EMBL" id="GBRH01172681">
    <property type="protein sequence ID" value="JAE25215.1"/>
    <property type="molecule type" value="Transcribed_RNA"/>
</dbReference>
<reference evidence="1" key="2">
    <citation type="journal article" date="2015" name="Data Brief">
        <title>Shoot transcriptome of the giant reed, Arundo donax.</title>
        <authorList>
            <person name="Barrero R.A."/>
            <person name="Guerrero F.D."/>
            <person name="Moolhuijzen P."/>
            <person name="Goolsby J.A."/>
            <person name="Tidwell J."/>
            <person name="Bellgard S.E."/>
            <person name="Bellgard M.I."/>
        </authorList>
    </citation>
    <scope>NUCLEOTIDE SEQUENCE</scope>
    <source>
        <tissue evidence="1">Shoot tissue taken approximately 20 cm above the soil surface</tissue>
    </source>
</reference>
<dbReference type="AlphaFoldDB" id="A0A0A9GJB7"/>
<protein>
    <submittedName>
        <fullName evidence="1">Uncharacterized protein</fullName>
    </submittedName>
</protein>